<feature type="domain" description="AMP-binding enzyme C-terminal" evidence="2">
    <location>
        <begin position="495"/>
        <end position="571"/>
    </location>
</feature>
<evidence type="ECO:0000313" key="3">
    <source>
        <dbReference type="EMBL" id="SFI08669.1"/>
    </source>
</evidence>
<proteinExistence type="predicted"/>
<accession>A0A1I3FBV3</accession>
<dbReference type="InterPro" id="IPR045851">
    <property type="entry name" value="AMP-bd_C_sf"/>
</dbReference>
<sequence>MTAAAGTPAQARAAEAAALLDLLERDGEIVLDKLDEAAAAHPDKVFLHYGEDGTQVTYGEAKRRSERMAAGLAHAGVRPGDRVAVLTRNSLLTALSMFAIWRAGAIFAPVNFNLTGALLSYQLSDADPRLLITDTSFLETLDAIADDWRAERMVLHVPAPGAHGAVADQAALVARLAPDALPLDALERDDPPPQVERSPSDPCSIIYTSGTTGPAKGVLQSYRWINQYTQMIRRFDAPDDVIYCDLPLYHVGGAYYMLCRAVWNGNTVGLWDRFSPTRFWDRVHEVGATAGILLDVMVPRLMAQAPSDADRAHPLRKIHIQPYSAQHHAFATRFGIDFMTVGFGQTEAGHVFSAVIDEFPDGEAKDPEWRRGLPKQTLRERARETGRILYDGREDLPKGIMGSPSPLYEVAVLDEADRPVAPGEVGQLCLRPRVPGILLEGYLNKPEATLKVMANCWFHTGDAVKLVDPARDGHVFIDRMGGFFRVHGENVSSFEVETSMARHPGVRACAAVPVPARDGEEDDIAVFVEPHDGAALDEAALRAHAAQVMPKYMRPRHIRIVEALPTTPTSKVEKYKLKAGLLAELAGG</sequence>
<dbReference type="AlphaFoldDB" id="A0A1I3FBV3"/>
<keyword evidence="3" id="KW-0436">Ligase</keyword>
<dbReference type="Pfam" id="PF13193">
    <property type="entry name" value="AMP-binding_C"/>
    <property type="match status" value="1"/>
</dbReference>
<dbReference type="PROSITE" id="PS00455">
    <property type="entry name" value="AMP_BINDING"/>
    <property type="match status" value="1"/>
</dbReference>
<dbReference type="InterPro" id="IPR050237">
    <property type="entry name" value="ATP-dep_AMP-bd_enzyme"/>
</dbReference>
<dbReference type="RefSeq" id="WP_092859479.1">
    <property type="nucleotide sequence ID" value="NZ_FOQH01000004.1"/>
</dbReference>
<dbReference type="InterPro" id="IPR025110">
    <property type="entry name" value="AMP-bd_C"/>
</dbReference>
<evidence type="ECO:0000259" key="1">
    <source>
        <dbReference type="Pfam" id="PF00501"/>
    </source>
</evidence>
<dbReference type="Gene3D" id="3.40.50.12780">
    <property type="entry name" value="N-terminal domain of ligase-like"/>
    <property type="match status" value="1"/>
</dbReference>
<reference evidence="3 4" key="1">
    <citation type="submission" date="2016-10" db="EMBL/GenBank/DDBJ databases">
        <authorList>
            <person name="de Groot N.N."/>
        </authorList>
    </citation>
    <scope>NUCLEOTIDE SEQUENCE [LARGE SCALE GENOMIC DNA]</scope>
    <source>
        <strain evidence="3 4">CGMCC 1.11030</strain>
    </source>
</reference>
<dbReference type="Gene3D" id="3.30.300.30">
    <property type="match status" value="1"/>
</dbReference>
<dbReference type="Proteomes" id="UP000199377">
    <property type="component" value="Unassembled WGS sequence"/>
</dbReference>
<name>A0A1I3FBV3_9RHOB</name>
<dbReference type="Pfam" id="PF00501">
    <property type="entry name" value="AMP-binding"/>
    <property type="match status" value="1"/>
</dbReference>
<dbReference type="InterPro" id="IPR000873">
    <property type="entry name" value="AMP-dep_synth/lig_dom"/>
</dbReference>
<gene>
    <name evidence="3" type="ORF">SAMN05216258_104180</name>
</gene>
<dbReference type="GO" id="GO:0016878">
    <property type="term" value="F:acid-thiol ligase activity"/>
    <property type="evidence" value="ECO:0007669"/>
    <property type="project" value="UniProtKB-ARBA"/>
</dbReference>
<dbReference type="PANTHER" id="PTHR43767">
    <property type="entry name" value="LONG-CHAIN-FATTY-ACID--COA LIGASE"/>
    <property type="match status" value="1"/>
</dbReference>
<dbReference type="SUPFAM" id="SSF56801">
    <property type="entry name" value="Acetyl-CoA synthetase-like"/>
    <property type="match status" value="1"/>
</dbReference>
<dbReference type="InterPro" id="IPR042099">
    <property type="entry name" value="ANL_N_sf"/>
</dbReference>
<feature type="domain" description="AMP-dependent synthetase/ligase" evidence="1">
    <location>
        <begin position="34"/>
        <end position="433"/>
    </location>
</feature>
<organism evidence="3 4">
    <name type="scientific">Albimonas pacifica</name>
    <dbReference type="NCBI Taxonomy" id="1114924"/>
    <lineage>
        <taxon>Bacteria</taxon>
        <taxon>Pseudomonadati</taxon>
        <taxon>Pseudomonadota</taxon>
        <taxon>Alphaproteobacteria</taxon>
        <taxon>Rhodobacterales</taxon>
        <taxon>Paracoccaceae</taxon>
        <taxon>Albimonas</taxon>
    </lineage>
</organism>
<keyword evidence="4" id="KW-1185">Reference proteome</keyword>
<dbReference type="EMBL" id="FOQH01000004">
    <property type="protein sequence ID" value="SFI08669.1"/>
    <property type="molecule type" value="Genomic_DNA"/>
</dbReference>
<dbReference type="STRING" id="1114924.SAMN05216258_104180"/>
<evidence type="ECO:0000259" key="2">
    <source>
        <dbReference type="Pfam" id="PF13193"/>
    </source>
</evidence>
<dbReference type="InterPro" id="IPR020845">
    <property type="entry name" value="AMP-binding_CS"/>
</dbReference>
<evidence type="ECO:0000313" key="4">
    <source>
        <dbReference type="Proteomes" id="UP000199377"/>
    </source>
</evidence>
<dbReference type="PANTHER" id="PTHR43767:SF1">
    <property type="entry name" value="NONRIBOSOMAL PEPTIDE SYNTHASE PES1 (EUROFUNG)-RELATED"/>
    <property type="match status" value="1"/>
</dbReference>
<protein>
    <submittedName>
        <fullName evidence="3">Crotonobetaine/carnitine-CoA ligase</fullName>
    </submittedName>
</protein>
<dbReference type="OrthoDB" id="7315605at2"/>